<dbReference type="EMBL" id="PVZS01000001">
    <property type="protein sequence ID" value="PSC07029.1"/>
    <property type="molecule type" value="Genomic_DNA"/>
</dbReference>
<dbReference type="InterPro" id="IPR031107">
    <property type="entry name" value="Small_HSP"/>
</dbReference>
<feature type="region of interest" description="Disordered" evidence="3">
    <location>
        <begin position="1"/>
        <end position="21"/>
    </location>
</feature>
<accession>A0A2T1HZZ5</accession>
<dbReference type="PROSITE" id="PS01031">
    <property type="entry name" value="SHSP"/>
    <property type="match status" value="1"/>
</dbReference>
<feature type="domain" description="SHSP" evidence="4">
    <location>
        <begin position="48"/>
        <end position="164"/>
    </location>
</feature>
<proteinExistence type="inferred from homology"/>
<dbReference type="CDD" id="cd06464">
    <property type="entry name" value="ACD_sHsps-like"/>
    <property type="match status" value="1"/>
</dbReference>
<sequence length="164" mass="18290">MDFRSLMPFSGSSLSRAGNGDPFMSLRREMDRMFDDFTRGWPAPSGMEQGGFLTPKVNVAETEKGLEVTADLPGVDPKDIQVDLTDGVLTLKAEHKSEKEEKDEAKRYHLVERSSGSYMRRFSLPFEADEDKIDASFEKGVLKISIPRSASAEKPAKKIEVRSA</sequence>
<organism evidence="5 6">
    <name type="scientific">Alsobacter soli</name>
    <dbReference type="NCBI Taxonomy" id="2109933"/>
    <lineage>
        <taxon>Bacteria</taxon>
        <taxon>Pseudomonadati</taxon>
        <taxon>Pseudomonadota</taxon>
        <taxon>Alphaproteobacteria</taxon>
        <taxon>Hyphomicrobiales</taxon>
        <taxon>Alsobacteraceae</taxon>
        <taxon>Alsobacter</taxon>
    </lineage>
</organism>
<evidence type="ECO:0000256" key="2">
    <source>
        <dbReference type="RuleBase" id="RU003616"/>
    </source>
</evidence>
<keyword evidence="6" id="KW-1185">Reference proteome</keyword>
<dbReference type="SUPFAM" id="SSF49764">
    <property type="entry name" value="HSP20-like chaperones"/>
    <property type="match status" value="1"/>
</dbReference>
<evidence type="ECO:0000256" key="3">
    <source>
        <dbReference type="SAM" id="MobiDB-lite"/>
    </source>
</evidence>
<dbReference type="OrthoDB" id="9808910at2"/>
<dbReference type="Pfam" id="PF00011">
    <property type="entry name" value="HSP20"/>
    <property type="match status" value="1"/>
</dbReference>
<evidence type="ECO:0000313" key="6">
    <source>
        <dbReference type="Proteomes" id="UP000239772"/>
    </source>
</evidence>
<evidence type="ECO:0000259" key="4">
    <source>
        <dbReference type="PROSITE" id="PS01031"/>
    </source>
</evidence>
<reference evidence="6" key="1">
    <citation type="submission" date="2018-03" db="EMBL/GenBank/DDBJ databases">
        <authorList>
            <person name="Sun L."/>
            <person name="Liu H."/>
            <person name="Chen W."/>
            <person name="Huang K."/>
            <person name="Liu W."/>
            <person name="Gao X."/>
        </authorList>
    </citation>
    <scope>NUCLEOTIDE SEQUENCE [LARGE SCALE GENOMIC DNA]</scope>
    <source>
        <strain evidence="6">SH9</strain>
    </source>
</reference>
<name>A0A2T1HZZ5_9HYPH</name>
<evidence type="ECO:0000313" key="5">
    <source>
        <dbReference type="EMBL" id="PSC07029.1"/>
    </source>
</evidence>
<dbReference type="Proteomes" id="UP000239772">
    <property type="component" value="Unassembled WGS sequence"/>
</dbReference>
<comment type="caution">
    <text evidence="5">The sequence shown here is derived from an EMBL/GenBank/DDBJ whole genome shotgun (WGS) entry which is preliminary data.</text>
</comment>
<evidence type="ECO:0000256" key="1">
    <source>
        <dbReference type="PROSITE-ProRule" id="PRU00285"/>
    </source>
</evidence>
<dbReference type="PANTHER" id="PTHR11527">
    <property type="entry name" value="HEAT-SHOCK PROTEIN 20 FAMILY MEMBER"/>
    <property type="match status" value="1"/>
</dbReference>
<dbReference type="Gene3D" id="2.60.40.790">
    <property type="match status" value="1"/>
</dbReference>
<protein>
    <submittedName>
        <fullName evidence="5">Hsp20/alpha crystallin family protein</fullName>
    </submittedName>
</protein>
<dbReference type="AlphaFoldDB" id="A0A2T1HZZ5"/>
<dbReference type="InterPro" id="IPR002068">
    <property type="entry name" value="A-crystallin/Hsp20_dom"/>
</dbReference>
<gene>
    <name evidence="5" type="ORF">SLNSH_01230</name>
</gene>
<dbReference type="InterPro" id="IPR008978">
    <property type="entry name" value="HSP20-like_chaperone"/>
</dbReference>
<comment type="similarity">
    <text evidence="1 2">Belongs to the small heat shock protein (HSP20) family.</text>
</comment>